<accession>A0ABU8KBN8</accession>
<name>A0ABU8KBN8_9HYPH</name>
<dbReference type="Pfam" id="PF13407">
    <property type="entry name" value="Peripla_BP_4"/>
    <property type="match status" value="1"/>
</dbReference>
<evidence type="ECO:0000259" key="5">
    <source>
        <dbReference type="Pfam" id="PF13407"/>
    </source>
</evidence>
<comment type="similarity">
    <text evidence="2">Belongs to the bacterial solute-binding protein 2 family.</text>
</comment>
<gene>
    <name evidence="6" type="ORF">O7A05_10480</name>
</gene>
<keyword evidence="3 4" id="KW-0732">Signal</keyword>
<evidence type="ECO:0000256" key="3">
    <source>
        <dbReference type="ARBA" id="ARBA00022729"/>
    </source>
</evidence>
<feature type="signal peptide" evidence="4">
    <location>
        <begin position="1"/>
        <end position="22"/>
    </location>
</feature>
<dbReference type="SUPFAM" id="SSF53822">
    <property type="entry name" value="Periplasmic binding protein-like I"/>
    <property type="match status" value="1"/>
</dbReference>
<dbReference type="Proteomes" id="UP001366503">
    <property type="component" value="Unassembled WGS sequence"/>
</dbReference>
<comment type="caution">
    <text evidence="6">The sequence shown here is derived from an EMBL/GenBank/DDBJ whole genome shotgun (WGS) entry which is preliminary data.</text>
</comment>
<dbReference type="EMBL" id="JAPYKO010000005">
    <property type="protein sequence ID" value="MEI9402581.1"/>
    <property type="molecule type" value="Genomic_DNA"/>
</dbReference>
<evidence type="ECO:0000313" key="6">
    <source>
        <dbReference type="EMBL" id="MEI9402581.1"/>
    </source>
</evidence>
<reference evidence="6 7" key="1">
    <citation type="submission" date="2022-12" db="EMBL/GenBank/DDBJ databases">
        <authorList>
            <person name="Muema E."/>
        </authorList>
    </citation>
    <scope>NUCLEOTIDE SEQUENCE [LARGE SCALE GENOMIC DNA]</scope>
    <source>
        <strain evidence="7">1330</strain>
    </source>
</reference>
<comment type="subcellular location">
    <subcellularLocation>
        <location evidence="1">Cell envelope</location>
    </subcellularLocation>
</comment>
<dbReference type="CDD" id="cd01536">
    <property type="entry name" value="PBP1_ABC_sugar_binding-like"/>
    <property type="match status" value="1"/>
</dbReference>
<sequence>MSLRRVLTAAALLLGVTTHAIAEGSFNEDPGRPHYDKSLSGKKIIMVPMATGFDLAQGWIHYIGKEVKAWGSTLDVRDPNWVVDAGAQAITDAIAAKPDVLIIMPPDVNSYVKLTKKAMAEGIYVVQIDNPSNVSTDLYAGADWVQLGQLEARAVLKGCSEGSSKKIALIQGDDVNATSLGMYAGITKELASHPDIQIVAKPVSNWDATTAKNVAATVIQQHPDLCGIIDYWDNTAQGTAAALRDAKLDGKVYLVSTGGGEQIACDLINKGIINAEISTEVPQQSRNITTAIKMLLQSGVPAGQMKTSLYTDLVTLTKDNAVAGRCWNLKELQKEQ</sequence>
<proteinExistence type="inferred from homology"/>
<evidence type="ECO:0000256" key="4">
    <source>
        <dbReference type="SAM" id="SignalP"/>
    </source>
</evidence>
<dbReference type="Gene3D" id="3.40.50.2300">
    <property type="match status" value="2"/>
</dbReference>
<evidence type="ECO:0000256" key="2">
    <source>
        <dbReference type="ARBA" id="ARBA00007639"/>
    </source>
</evidence>
<protein>
    <submittedName>
        <fullName evidence="6">Sugar ABC transporter substrate-binding protein</fullName>
    </submittedName>
</protein>
<dbReference type="InterPro" id="IPR025997">
    <property type="entry name" value="SBP_2_dom"/>
</dbReference>
<organism evidence="6 7">
    <name type="scientific">Mesorhizobium argentiipisi</name>
    <dbReference type="NCBI Taxonomy" id="3015175"/>
    <lineage>
        <taxon>Bacteria</taxon>
        <taxon>Pseudomonadati</taxon>
        <taxon>Pseudomonadota</taxon>
        <taxon>Alphaproteobacteria</taxon>
        <taxon>Hyphomicrobiales</taxon>
        <taxon>Phyllobacteriaceae</taxon>
        <taxon>Mesorhizobium</taxon>
    </lineage>
</organism>
<dbReference type="PANTHER" id="PTHR46847">
    <property type="entry name" value="D-ALLOSE-BINDING PERIPLASMIC PROTEIN-RELATED"/>
    <property type="match status" value="1"/>
</dbReference>
<evidence type="ECO:0000313" key="7">
    <source>
        <dbReference type="Proteomes" id="UP001366503"/>
    </source>
</evidence>
<keyword evidence="7" id="KW-1185">Reference proteome</keyword>
<dbReference type="PANTHER" id="PTHR46847:SF1">
    <property type="entry name" value="D-ALLOSE-BINDING PERIPLASMIC PROTEIN-RELATED"/>
    <property type="match status" value="1"/>
</dbReference>
<feature type="domain" description="Periplasmic binding protein" evidence="5">
    <location>
        <begin position="51"/>
        <end position="297"/>
    </location>
</feature>
<dbReference type="RefSeq" id="WP_337092958.1">
    <property type="nucleotide sequence ID" value="NZ_JAPYKO010000005.1"/>
</dbReference>
<evidence type="ECO:0000256" key="1">
    <source>
        <dbReference type="ARBA" id="ARBA00004196"/>
    </source>
</evidence>
<dbReference type="InterPro" id="IPR028082">
    <property type="entry name" value="Peripla_BP_I"/>
</dbReference>
<feature type="chain" id="PRO_5046120076" evidence="4">
    <location>
        <begin position="23"/>
        <end position="336"/>
    </location>
</feature>